<dbReference type="SUPFAM" id="SSF47954">
    <property type="entry name" value="Cyclin-like"/>
    <property type="match status" value="2"/>
</dbReference>
<dbReference type="Pfam" id="PF02984">
    <property type="entry name" value="Cyclin_C"/>
    <property type="match status" value="1"/>
</dbReference>
<dbReference type="PANTHER" id="PTHR10177">
    <property type="entry name" value="CYCLINS"/>
    <property type="match status" value="1"/>
</dbReference>
<keyword evidence="10" id="KW-1185">Reference proteome</keyword>
<dbReference type="InterPro" id="IPR046965">
    <property type="entry name" value="Cyclin_A/B-like"/>
</dbReference>
<dbReference type="EMBL" id="MU069703">
    <property type="protein sequence ID" value="KAF5835476.1"/>
    <property type="molecule type" value="Genomic_DNA"/>
</dbReference>
<feature type="region of interest" description="Disordered" evidence="6">
    <location>
        <begin position="1"/>
        <end position="71"/>
    </location>
</feature>
<evidence type="ECO:0000313" key="10">
    <source>
        <dbReference type="Proteomes" id="UP000815325"/>
    </source>
</evidence>
<protein>
    <submittedName>
        <fullName evidence="9">B-type cyclin</fullName>
    </submittedName>
</protein>
<dbReference type="PROSITE" id="PS00292">
    <property type="entry name" value="CYCLINS"/>
    <property type="match status" value="1"/>
</dbReference>
<evidence type="ECO:0000256" key="2">
    <source>
        <dbReference type="ARBA" id="ARBA00022618"/>
    </source>
</evidence>
<dbReference type="InterPro" id="IPR013763">
    <property type="entry name" value="Cyclin-like_dom"/>
</dbReference>
<dbReference type="InterPro" id="IPR048258">
    <property type="entry name" value="Cyclins_cyclin-box"/>
</dbReference>
<dbReference type="CDD" id="cd20567">
    <property type="entry name" value="CYCLIN_AtCycB-like_rpt1"/>
    <property type="match status" value="1"/>
</dbReference>
<dbReference type="InterPro" id="IPR039361">
    <property type="entry name" value="Cyclin"/>
</dbReference>
<feature type="region of interest" description="Disordered" evidence="6">
    <location>
        <begin position="103"/>
        <end position="122"/>
    </location>
</feature>
<keyword evidence="2" id="KW-0132">Cell division</keyword>
<reference evidence="9" key="1">
    <citation type="submission" date="2017-08" db="EMBL/GenBank/DDBJ databases">
        <authorList>
            <person name="Polle J.E."/>
            <person name="Barry K."/>
            <person name="Cushman J."/>
            <person name="Schmutz J."/>
            <person name="Tran D."/>
            <person name="Hathwaick L.T."/>
            <person name="Yim W.C."/>
            <person name="Jenkins J."/>
            <person name="Mckie-Krisberg Z.M."/>
            <person name="Prochnik S."/>
            <person name="Lindquist E."/>
            <person name="Dockter R.B."/>
            <person name="Adam C."/>
            <person name="Molina H."/>
            <person name="Bunkerborg J."/>
            <person name="Jin E."/>
            <person name="Buchheim M."/>
            <person name="Magnuson J."/>
        </authorList>
    </citation>
    <scope>NUCLEOTIDE SEQUENCE</scope>
    <source>
        <strain evidence="9">CCAP 19/18</strain>
    </source>
</reference>
<evidence type="ECO:0000313" key="9">
    <source>
        <dbReference type="EMBL" id="KAF5835476.1"/>
    </source>
</evidence>
<proteinExistence type="inferred from homology"/>
<name>A0ABQ7GLJ4_DUNSA</name>
<sequence length="401" mass="44195">MSSYASRPASAHHHEENNAILAGKATAAASTLQAGRRRAPLGDVSNINAGRVAQQAGSKEPGKGPEKPALGLLPRTRSQTAAAAARQLQEKGISMSSLLQARSETAVAHNEPSAPVVAPPSPLPDIDGADRMNPLAATEYVNDIYSYYKRVEHKFSVPADYMKQQADINVKMRAILIDWLVEVHLKFKLMPETLFLTVNLIDRFLALKPVTRRNLQLVGVTAMLIASKYEEIWAPEIRDFVYISDKAYTREQIISMEKLMLNTLGFNLTLPTPYNFLARFLKAASAHLDKQVTLLSSFLIELAQVDASMLKYSYSMQSAAALYVAMRTFGKSDSYPRALARHAGFSEEAVRPCAQEMITLHKNAPVGSLNAVYKKYSHAKFLEIAKTQPCAPFAEDGDKLQ</sequence>
<feature type="domain" description="Cyclin-like" evidence="7">
    <location>
        <begin position="178"/>
        <end position="262"/>
    </location>
</feature>
<feature type="domain" description="Cyclin-like" evidence="7">
    <location>
        <begin position="275"/>
        <end position="359"/>
    </location>
</feature>
<dbReference type="Proteomes" id="UP000815325">
    <property type="component" value="Unassembled WGS sequence"/>
</dbReference>
<keyword evidence="3 5" id="KW-0195">Cyclin</keyword>
<evidence type="ECO:0000256" key="1">
    <source>
        <dbReference type="ARBA" id="ARBA00006955"/>
    </source>
</evidence>
<dbReference type="SMART" id="SM01332">
    <property type="entry name" value="Cyclin_C"/>
    <property type="match status" value="1"/>
</dbReference>
<dbReference type="InterPro" id="IPR036915">
    <property type="entry name" value="Cyclin-like_sf"/>
</dbReference>
<accession>A0ABQ7GLJ4</accession>
<evidence type="ECO:0000259" key="8">
    <source>
        <dbReference type="SMART" id="SM01332"/>
    </source>
</evidence>
<comment type="similarity">
    <text evidence="1">Belongs to the cyclin family. Cyclin AB subfamily.</text>
</comment>
<dbReference type="SMART" id="SM00385">
    <property type="entry name" value="CYCLIN"/>
    <property type="match status" value="2"/>
</dbReference>
<dbReference type="InterPro" id="IPR006671">
    <property type="entry name" value="Cyclin_N"/>
</dbReference>
<evidence type="ECO:0000256" key="6">
    <source>
        <dbReference type="SAM" id="MobiDB-lite"/>
    </source>
</evidence>
<dbReference type="Pfam" id="PF00134">
    <property type="entry name" value="Cyclin_N"/>
    <property type="match status" value="1"/>
</dbReference>
<dbReference type="PIRSF" id="PIRSF001771">
    <property type="entry name" value="Cyclin_A_B_D_E"/>
    <property type="match status" value="1"/>
</dbReference>
<keyword evidence="4" id="KW-0131">Cell cycle</keyword>
<organism evidence="9 10">
    <name type="scientific">Dunaliella salina</name>
    <name type="common">Green alga</name>
    <name type="synonym">Protococcus salinus</name>
    <dbReference type="NCBI Taxonomy" id="3046"/>
    <lineage>
        <taxon>Eukaryota</taxon>
        <taxon>Viridiplantae</taxon>
        <taxon>Chlorophyta</taxon>
        <taxon>core chlorophytes</taxon>
        <taxon>Chlorophyceae</taxon>
        <taxon>CS clade</taxon>
        <taxon>Chlamydomonadales</taxon>
        <taxon>Dunaliellaceae</taxon>
        <taxon>Dunaliella</taxon>
    </lineage>
</organism>
<feature type="domain" description="Cyclin C-terminal" evidence="8">
    <location>
        <begin position="271"/>
        <end position="390"/>
    </location>
</feature>
<evidence type="ECO:0000259" key="7">
    <source>
        <dbReference type="SMART" id="SM00385"/>
    </source>
</evidence>
<evidence type="ECO:0000256" key="3">
    <source>
        <dbReference type="ARBA" id="ARBA00023127"/>
    </source>
</evidence>
<comment type="caution">
    <text evidence="9">The sequence shown here is derived from an EMBL/GenBank/DDBJ whole genome shotgun (WGS) entry which is preliminary data.</text>
</comment>
<dbReference type="InterPro" id="IPR004367">
    <property type="entry name" value="Cyclin_C-dom"/>
</dbReference>
<evidence type="ECO:0000256" key="5">
    <source>
        <dbReference type="RuleBase" id="RU000383"/>
    </source>
</evidence>
<dbReference type="Gene3D" id="1.10.472.10">
    <property type="entry name" value="Cyclin-like"/>
    <property type="match status" value="2"/>
</dbReference>
<evidence type="ECO:0000256" key="4">
    <source>
        <dbReference type="ARBA" id="ARBA00023306"/>
    </source>
</evidence>
<gene>
    <name evidence="9" type="ORF">DUNSADRAFT_7316</name>
</gene>